<dbReference type="EMBL" id="BAAAOS010000017">
    <property type="protein sequence ID" value="GAA1563587.1"/>
    <property type="molecule type" value="Genomic_DNA"/>
</dbReference>
<evidence type="ECO:0000313" key="4">
    <source>
        <dbReference type="EMBL" id="GAA1563587.1"/>
    </source>
</evidence>
<dbReference type="InterPro" id="IPR029041">
    <property type="entry name" value="FAD-linked_oxidoreductase-like"/>
</dbReference>
<accession>A0ABN2CUU0</accession>
<evidence type="ECO:0000259" key="3">
    <source>
        <dbReference type="Pfam" id="PF01619"/>
    </source>
</evidence>
<comment type="caution">
    <text evidence="4">The sequence shown here is derived from an EMBL/GenBank/DDBJ whole genome shotgun (WGS) entry which is preliminary data.</text>
</comment>
<evidence type="ECO:0000313" key="5">
    <source>
        <dbReference type="Proteomes" id="UP001500393"/>
    </source>
</evidence>
<proteinExistence type="predicted"/>
<feature type="transmembrane region" description="Helical" evidence="2">
    <location>
        <begin position="20"/>
        <end position="38"/>
    </location>
</feature>
<protein>
    <submittedName>
        <fullName evidence="4">Proline dehydrogenase</fullName>
    </submittedName>
</protein>
<dbReference type="Proteomes" id="UP001500393">
    <property type="component" value="Unassembled WGS sequence"/>
</dbReference>
<keyword evidence="1" id="KW-0560">Oxidoreductase</keyword>
<reference evidence="4 5" key="1">
    <citation type="journal article" date="2019" name="Int. J. Syst. Evol. Microbiol.">
        <title>The Global Catalogue of Microorganisms (GCM) 10K type strain sequencing project: providing services to taxonomists for standard genome sequencing and annotation.</title>
        <authorList>
            <consortium name="The Broad Institute Genomics Platform"/>
            <consortium name="The Broad Institute Genome Sequencing Center for Infectious Disease"/>
            <person name="Wu L."/>
            <person name="Ma J."/>
        </authorList>
    </citation>
    <scope>NUCLEOTIDE SEQUENCE [LARGE SCALE GENOMIC DNA]</scope>
    <source>
        <strain evidence="4 5">JCM 14969</strain>
    </source>
</reference>
<name>A0ABN2CUU0_9ACTN</name>
<keyword evidence="2" id="KW-0472">Membrane</keyword>
<dbReference type="InterPro" id="IPR002872">
    <property type="entry name" value="Proline_DH_dom"/>
</dbReference>
<keyword evidence="2" id="KW-1133">Transmembrane helix</keyword>
<keyword evidence="2" id="KW-0812">Transmembrane</keyword>
<gene>
    <name evidence="4" type="ORF">GCM10009789_15860</name>
</gene>
<dbReference type="SUPFAM" id="SSF51730">
    <property type="entry name" value="FAD-linked oxidoreductase"/>
    <property type="match status" value="1"/>
</dbReference>
<feature type="domain" description="Proline dehydrogenase" evidence="3">
    <location>
        <begin position="99"/>
        <end position="331"/>
    </location>
</feature>
<organism evidence="4 5">
    <name type="scientific">Kribbella sancticallisti</name>
    <dbReference type="NCBI Taxonomy" id="460087"/>
    <lineage>
        <taxon>Bacteria</taxon>
        <taxon>Bacillati</taxon>
        <taxon>Actinomycetota</taxon>
        <taxon>Actinomycetes</taxon>
        <taxon>Propionibacteriales</taxon>
        <taxon>Kribbellaceae</taxon>
        <taxon>Kribbella</taxon>
    </lineage>
</organism>
<dbReference type="Pfam" id="PF01619">
    <property type="entry name" value="Pro_dh"/>
    <property type="match status" value="1"/>
</dbReference>
<evidence type="ECO:0000256" key="2">
    <source>
        <dbReference type="SAM" id="Phobius"/>
    </source>
</evidence>
<sequence>MTNNLNSAPVSSAPKYVGRAVLLGLTAMALVAPMPLGAGRLGGMRADRAILFKLATNERLEQLVKGVPGGEENAWRAASRYVAGRTRDEALTVAGEQLGKGHGISLDLFGEMSTDPAEAVRVADEYVELTKLVPAPPADVWLSLDLSHLALDVDPAGAADQVARIAEALPPGRLLQIGAEDTASTDKILQCVLEVAGRGLADRLGATVQANLLRSPEDIDRLASAGVQIRLVKGAYIEAAGAHPYGEPTDIAYLRLAHQLAASGARWSLATHDGRLREAVLLSLGPVPVEQLLGVRPEVLDDLHARDIPTRVYIPYGPDWFRYWLRRVAESRGA</sequence>
<keyword evidence="5" id="KW-1185">Reference proteome</keyword>
<evidence type="ECO:0000256" key="1">
    <source>
        <dbReference type="ARBA" id="ARBA00023002"/>
    </source>
</evidence>
<dbReference type="Gene3D" id="3.20.20.220">
    <property type="match status" value="1"/>
</dbReference>